<reference evidence="2" key="1">
    <citation type="submission" date="2012-08" db="EMBL/GenBank/DDBJ databases">
        <title>Genome analysis of Colletotrichum orbiculare and Colletotrichum fructicola.</title>
        <authorList>
            <person name="Gan P.H.P."/>
            <person name="Ikeda K."/>
            <person name="Irieda H."/>
            <person name="Narusaka M."/>
            <person name="O'Connell R.J."/>
            <person name="Narusaka Y."/>
            <person name="Takano Y."/>
            <person name="Kubo Y."/>
            <person name="Shirasu K."/>
        </authorList>
    </citation>
    <scope>NUCLEOTIDE SEQUENCE</scope>
    <source>
        <strain evidence="2">Nara gc5</strain>
    </source>
</reference>
<feature type="domain" description="F-box" evidence="1">
    <location>
        <begin position="36"/>
        <end position="100"/>
    </location>
</feature>
<evidence type="ECO:0000313" key="2">
    <source>
        <dbReference type="EMBL" id="ELA23912.1"/>
    </source>
</evidence>
<protein>
    <recommendedName>
        <fullName evidence="1">F-box domain-containing protein</fullName>
    </recommendedName>
</protein>
<dbReference type="Pfam" id="PF13013">
    <property type="entry name" value="F-box-like_2"/>
    <property type="match status" value="1"/>
</dbReference>
<dbReference type="InterPro" id="IPR001810">
    <property type="entry name" value="F-box_dom"/>
</dbReference>
<proteinExistence type="predicted"/>
<gene>
    <name evidence="2" type="ORF">CGGC5_14499</name>
</gene>
<dbReference type="HOGENOM" id="CLU_395330_0_0_1"/>
<evidence type="ECO:0000259" key="1">
    <source>
        <dbReference type="Pfam" id="PF13013"/>
    </source>
</evidence>
<sequence length="563" mass="64477">MSGDQVASDESRELVAKRLIERHDHIRTIINKRPLGRKLSLDDLPTEIINRIIDHCEDNSNLVDNPEYVTADYEVAQNELNTIKSLRRTCHKLNELASPRLMPSITVSPTEASLTRLENISRHEAFGNNVKRVRLVLGHYCHFSAADPASFSRYALTTIYWAIEARNTAGLDFPPLVDELSTRQKETLFRLQRRLDEVSEGFDMLTEGELLWEAYSLYKQKHRQYSDLMKGGHYVRQVAEAIARLPKVHRLDVYDYVHESTDWKRRYADTGRAMSHESLIELLTAPMEWNRLAGTRAGANLSVEALGKLLPALGKLGVRLKAFEMDVTVPKNFKMLFMGTGEYRLHTSELLRDAWFLRLCIKPRPMFPVMDENESHRWWGRRLNIEFGALHGFVDTLLKSPKNLRLLQLNFDSLVHDIGTRGWVLQPAITSRKASHPCRMDLLHMSLDSEKMDAFLGDGPLFLTLGAPVMIRGTWKEALRIMRQKFKHDDLNLEMRRRSGFPLCMRGLQGLVLGGIQYAEGAECMDEDEYANALGNWGGLGDDSHAMDYIHHKRESNPFSGHS</sequence>
<dbReference type="AlphaFoldDB" id="L2FC48"/>
<accession>L2FC48</accession>
<dbReference type="EMBL" id="KB021331">
    <property type="protein sequence ID" value="ELA23912.1"/>
    <property type="molecule type" value="Genomic_DNA"/>
</dbReference>
<organism evidence="2">
    <name type="scientific">Colletotrichum fructicola (strain Nara gc5)</name>
    <name type="common">Anthracnose fungus</name>
    <name type="synonym">Colletotrichum gloeosporioides (strain Nara gc5)</name>
    <dbReference type="NCBI Taxonomy" id="1213859"/>
    <lineage>
        <taxon>Eukaryota</taxon>
        <taxon>Fungi</taxon>
        <taxon>Dikarya</taxon>
        <taxon>Ascomycota</taxon>
        <taxon>Pezizomycotina</taxon>
        <taxon>Sordariomycetes</taxon>
        <taxon>Hypocreomycetidae</taxon>
        <taxon>Glomerellales</taxon>
        <taxon>Glomerellaceae</taxon>
        <taxon>Colletotrichum</taxon>
        <taxon>Colletotrichum gloeosporioides species complex</taxon>
    </lineage>
</organism>
<dbReference type="STRING" id="1213859.L2FC48"/>
<name>L2FC48_COLFN</name>